<dbReference type="NCBIfam" id="TIGR00110">
    <property type="entry name" value="ilvD"/>
    <property type="match status" value="1"/>
</dbReference>
<keyword evidence="5 15" id="KW-0479">Metal-binding</keyword>
<dbReference type="GO" id="GO:0005829">
    <property type="term" value="C:cytosol"/>
    <property type="evidence" value="ECO:0007669"/>
    <property type="project" value="TreeGrafter"/>
</dbReference>
<dbReference type="HAMAP" id="MF_00012">
    <property type="entry name" value="IlvD"/>
    <property type="match status" value="1"/>
</dbReference>
<dbReference type="InterPro" id="IPR004404">
    <property type="entry name" value="DihydroxyA_deHydtase"/>
</dbReference>
<feature type="domain" description="Dihydroxy-acid/6-phosphogluconate dehydratase C-terminal" evidence="17">
    <location>
        <begin position="365"/>
        <end position="555"/>
    </location>
</feature>
<feature type="modified residue" description="N6-carboxylysine" evidence="15">
    <location>
        <position position="125"/>
    </location>
</feature>
<keyword evidence="9 15" id="KW-0456">Lyase</keyword>
<comment type="cofactor">
    <cofactor evidence="1 15">
        <name>Mg(2+)</name>
        <dbReference type="ChEBI" id="CHEBI:18420"/>
    </cofactor>
</comment>
<feature type="binding site" evidence="15">
    <location>
        <position position="124"/>
    </location>
    <ligand>
        <name>Mg(2+)</name>
        <dbReference type="ChEBI" id="CHEBI:18420"/>
    </ligand>
</feature>
<evidence type="ECO:0000256" key="12">
    <source>
        <dbReference type="ARBA" id="ARBA00029436"/>
    </source>
</evidence>
<keyword evidence="8 15" id="KW-0411">Iron-sulfur</keyword>
<feature type="domain" description="Dihydroxy-acid/6-phosphogluconate dehydratase N-terminal" evidence="16">
    <location>
        <begin position="35"/>
        <end position="353"/>
    </location>
</feature>
<dbReference type="InterPro" id="IPR037237">
    <property type="entry name" value="IlvD/EDD_N"/>
</dbReference>
<dbReference type="NCBIfam" id="NF002068">
    <property type="entry name" value="PRK00911.1"/>
    <property type="match status" value="1"/>
</dbReference>
<comment type="caution">
    <text evidence="15">Lacks conserved residue(s) required for the propagation of feature annotation.</text>
</comment>
<dbReference type="EMBL" id="FNBX01000007">
    <property type="protein sequence ID" value="SDF53634.1"/>
    <property type="molecule type" value="Genomic_DNA"/>
</dbReference>
<evidence type="ECO:0000256" key="7">
    <source>
        <dbReference type="ARBA" id="ARBA00023004"/>
    </source>
</evidence>
<comment type="similarity">
    <text evidence="2 15">Belongs to the IlvD/Edd family.</text>
</comment>
<dbReference type="GO" id="GO:0004160">
    <property type="term" value="F:dihydroxy-acid dehydratase activity"/>
    <property type="evidence" value="ECO:0007669"/>
    <property type="project" value="UniProtKB-UniRule"/>
</dbReference>
<dbReference type="InterPro" id="IPR020558">
    <property type="entry name" value="DiOHA_6PGluconate_deHydtase_CS"/>
</dbReference>
<evidence type="ECO:0000259" key="16">
    <source>
        <dbReference type="Pfam" id="PF00920"/>
    </source>
</evidence>
<dbReference type="AlphaFoldDB" id="A0A1G7LW72"/>
<dbReference type="SUPFAM" id="SSF52016">
    <property type="entry name" value="LeuD/IlvD-like"/>
    <property type="match status" value="1"/>
</dbReference>
<proteinExistence type="inferred from homology"/>
<evidence type="ECO:0000256" key="5">
    <source>
        <dbReference type="ARBA" id="ARBA00022723"/>
    </source>
</evidence>
<evidence type="ECO:0000313" key="18">
    <source>
        <dbReference type="EMBL" id="SDF53634.1"/>
    </source>
</evidence>
<comment type="cofactor">
    <cofactor evidence="15">
        <name>[2Fe-2S] cluster</name>
        <dbReference type="ChEBI" id="CHEBI:190135"/>
    </cofactor>
    <text evidence="15">Binds 1 [2Fe-2S] cluster per subunit. This cluster acts as a Lewis acid cofactor.</text>
</comment>
<keyword evidence="19" id="KW-1185">Reference proteome</keyword>
<dbReference type="InterPro" id="IPR000581">
    <property type="entry name" value="ILV_EDD_N"/>
</dbReference>
<comment type="pathway">
    <text evidence="12 15">Amino-acid biosynthesis; L-valine biosynthesis; L-valine from pyruvate: step 3/4.</text>
</comment>
<comment type="catalytic activity">
    <reaction evidence="11">
        <text>(2R)-2,3-dihydroxy-3-methylbutanoate = 3-methyl-2-oxobutanoate + H2O</text>
        <dbReference type="Rhea" id="RHEA:24809"/>
        <dbReference type="ChEBI" id="CHEBI:11851"/>
        <dbReference type="ChEBI" id="CHEBI:15377"/>
        <dbReference type="ChEBI" id="CHEBI:49072"/>
        <dbReference type="EC" id="4.2.1.9"/>
    </reaction>
    <physiologicalReaction direction="left-to-right" evidence="11">
        <dbReference type="Rhea" id="RHEA:24810"/>
    </physiologicalReaction>
</comment>
<dbReference type="Pfam" id="PF00920">
    <property type="entry name" value="ILVD_EDD_N"/>
    <property type="match status" value="1"/>
</dbReference>
<dbReference type="PROSITE" id="PS00886">
    <property type="entry name" value="ILVD_EDD_1"/>
    <property type="match status" value="1"/>
</dbReference>
<dbReference type="InterPro" id="IPR056740">
    <property type="entry name" value="ILV_EDD_C"/>
</dbReference>
<feature type="binding site" evidence="15">
    <location>
        <position position="82"/>
    </location>
    <ligand>
        <name>Mg(2+)</name>
        <dbReference type="ChEBI" id="CHEBI:18420"/>
    </ligand>
</feature>
<keyword evidence="3 15" id="KW-0028">Amino-acid biosynthesis</keyword>
<dbReference type="UniPathway" id="UPA00049">
    <property type="reaction ID" value="UER00061"/>
</dbReference>
<evidence type="ECO:0000256" key="8">
    <source>
        <dbReference type="ARBA" id="ARBA00023014"/>
    </source>
</evidence>
<evidence type="ECO:0000259" key="17">
    <source>
        <dbReference type="Pfam" id="PF24877"/>
    </source>
</evidence>
<dbReference type="Proteomes" id="UP000199355">
    <property type="component" value="Unassembled WGS sequence"/>
</dbReference>
<evidence type="ECO:0000256" key="15">
    <source>
        <dbReference type="HAMAP-Rule" id="MF_00012"/>
    </source>
</evidence>
<dbReference type="OrthoDB" id="9807077at2"/>
<evidence type="ECO:0000256" key="4">
    <source>
        <dbReference type="ARBA" id="ARBA00022714"/>
    </source>
</evidence>
<organism evidence="18 19">
    <name type="scientific">Desulfovibrio legallii</name>
    <dbReference type="NCBI Taxonomy" id="571438"/>
    <lineage>
        <taxon>Bacteria</taxon>
        <taxon>Pseudomonadati</taxon>
        <taxon>Thermodesulfobacteriota</taxon>
        <taxon>Desulfovibrionia</taxon>
        <taxon>Desulfovibrionales</taxon>
        <taxon>Desulfovibrionaceae</taxon>
        <taxon>Desulfovibrio</taxon>
    </lineage>
</organism>
<dbReference type="Gene3D" id="3.50.30.80">
    <property type="entry name" value="IlvD/EDD C-terminal domain-like"/>
    <property type="match status" value="1"/>
</dbReference>
<dbReference type="FunFam" id="3.50.30.80:FF:000001">
    <property type="entry name" value="Dihydroxy-acid dehydratase"/>
    <property type="match status" value="1"/>
</dbReference>
<accession>A0A1G7LW72</accession>
<dbReference type="Pfam" id="PF24877">
    <property type="entry name" value="ILV_EDD_C"/>
    <property type="match status" value="1"/>
</dbReference>
<dbReference type="PANTHER" id="PTHR43661:SF3">
    <property type="entry name" value="D-XYLONATE DEHYDRATASE YAGF-RELATED"/>
    <property type="match status" value="1"/>
</dbReference>
<evidence type="ECO:0000256" key="10">
    <source>
        <dbReference type="ARBA" id="ARBA00023304"/>
    </source>
</evidence>
<feature type="binding site" description="via carbamate group" evidence="15">
    <location>
        <position position="125"/>
    </location>
    <ligand>
        <name>Mg(2+)</name>
        <dbReference type="ChEBI" id="CHEBI:18420"/>
    </ligand>
</feature>
<keyword evidence="10 15" id="KW-0100">Branched-chain amino acid biosynthesis</keyword>
<protein>
    <recommendedName>
        <fullName evidence="14 15">Dihydroxy-acid dehydratase</fullName>
        <shortName evidence="15">DAD</shortName>
        <ecNumber evidence="14 15">4.2.1.9</ecNumber>
    </recommendedName>
</protein>
<dbReference type="SUPFAM" id="SSF143975">
    <property type="entry name" value="IlvD/EDD N-terminal domain-like"/>
    <property type="match status" value="1"/>
</dbReference>
<evidence type="ECO:0000256" key="2">
    <source>
        <dbReference type="ARBA" id="ARBA00006486"/>
    </source>
</evidence>
<dbReference type="STRING" id="571438.SAMN05192586_10751"/>
<dbReference type="RefSeq" id="WP_092153419.1">
    <property type="nucleotide sequence ID" value="NZ_FNBX01000007.1"/>
</dbReference>
<dbReference type="GO" id="GO:0009097">
    <property type="term" value="P:isoleucine biosynthetic process"/>
    <property type="evidence" value="ECO:0007669"/>
    <property type="project" value="UniProtKB-UniRule"/>
</dbReference>
<dbReference type="GO" id="GO:0009099">
    <property type="term" value="P:L-valine biosynthetic process"/>
    <property type="evidence" value="ECO:0007669"/>
    <property type="project" value="UniProtKB-UniRule"/>
</dbReference>
<evidence type="ECO:0000256" key="9">
    <source>
        <dbReference type="ARBA" id="ARBA00023239"/>
    </source>
</evidence>
<name>A0A1G7LW72_9BACT</name>
<comment type="function">
    <text evidence="15">Functions in the biosynthesis of branched-chain amino acids. Catalyzes the dehydration of (2R,3R)-2,3-dihydroxy-3-methylpentanoate (2,3-dihydroxy-3-methylvalerate) into 2-oxo-3-methylpentanoate (2-oxo-3-methylvalerate) and of (2R)-2,3-dihydroxy-3-methylbutanoate (2,3-dihydroxyisovalerate) into 2-oxo-3-methylbutanoate (2-oxoisovalerate), the penultimate precursor to L-isoleucine and L-valine, respectively.</text>
</comment>
<dbReference type="GO" id="GO:0000287">
    <property type="term" value="F:magnesium ion binding"/>
    <property type="evidence" value="ECO:0007669"/>
    <property type="project" value="UniProtKB-UniRule"/>
</dbReference>
<dbReference type="UniPathway" id="UPA00047">
    <property type="reaction ID" value="UER00057"/>
</dbReference>
<dbReference type="EC" id="4.2.1.9" evidence="14 15"/>
<feature type="binding site" evidence="15">
    <location>
        <position position="449"/>
    </location>
    <ligand>
        <name>Mg(2+)</name>
        <dbReference type="ChEBI" id="CHEBI:18420"/>
    </ligand>
</feature>
<keyword evidence="6 15" id="KW-0460">Magnesium</keyword>
<evidence type="ECO:0000256" key="11">
    <source>
        <dbReference type="ARBA" id="ARBA00029304"/>
    </source>
</evidence>
<evidence type="ECO:0000256" key="6">
    <source>
        <dbReference type="ARBA" id="ARBA00022842"/>
    </source>
</evidence>
<evidence type="ECO:0000313" key="19">
    <source>
        <dbReference type="Proteomes" id="UP000199355"/>
    </source>
</evidence>
<dbReference type="InterPro" id="IPR042096">
    <property type="entry name" value="Dihydro-acid_dehy_C"/>
</dbReference>
<keyword evidence="7 15" id="KW-0408">Iron</keyword>
<comment type="catalytic activity">
    <reaction evidence="15">
        <text>(2R,3R)-2,3-dihydroxy-3-methylpentanoate = (S)-3-methyl-2-oxopentanoate + H2O</text>
        <dbReference type="Rhea" id="RHEA:27694"/>
        <dbReference type="ChEBI" id="CHEBI:15377"/>
        <dbReference type="ChEBI" id="CHEBI:35146"/>
        <dbReference type="ChEBI" id="CHEBI:49258"/>
        <dbReference type="EC" id="4.2.1.9"/>
    </reaction>
</comment>
<gene>
    <name evidence="15" type="primary">ilvD</name>
    <name evidence="18" type="ORF">SAMN05192586_10751</name>
</gene>
<dbReference type="PROSITE" id="PS00887">
    <property type="entry name" value="ILVD_EDD_2"/>
    <property type="match status" value="1"/>
</dbReference>
<sequence>MDATARSKKMKSGLEKAPHRSLLYALGLTREEMDRPLVGVVNAANEVVPGHMHLNTLADAVKAGVRLAGGTPLQFPAIAVCDGLAMNHEGMRFSLPSREFIADSIEIMARAHAFDALVFIPNCDKCVPGMLMAMMRLNIPSVLVSGGPMLPGDIGPHQRGDLITVFEAVGKVRSGAMTEEDLERLTERACPGCGACAGMFTANSMNCLSETIGVALPGNGTIPAVSGARIRLAKTAGMRVMDMLERNIRPRDIVTPDAVANAVAVDMALGCSTNTVLHLPAVFGEAGLNLGLEIFDAVSRKSPNLCKLSPAGKYFMVDLDNAGGIPAVMTELDKLGLIHKDCMTVTGKTVGENLTDLKARVLDPEVIHSVDNPYSKQGGIAILRGSLAPGGAVVKQSAVAPEMMCRDVRARVFENEEDAMRAILDGKIKAGDAVVIRYEGPRGGPGMREMLSPTAAITGMGLGKDVALLTDGRFSGGTNGAAIGHISPEAADGGVIALVQEGDVIHIDIPNRKLDLLVSPEELEQRRAAFTPHKKDCPYPVLRRYAALVSSAANGGRYKEI</sequence>
<dbReference type="GO" id="GO:0051537">
    <property type="term" value="F:2 iron, 2 sulfur cluster binding"/>
    <property type="evidence" value="ECO:0007669"/>
    <property type="project" value="UniProtKB-UniRule"/>
</dbReference>
<reference evidence="19" key="1">
    <citation type="submission" date="2016-10" db="EMBL/GenBank/DDBJ databases">
        <authorList>
            <person name="Varghese N."/>
            <person name="Submissions S."/>
        </authorList>
    </citation>
    <scope>NUCLEOTIDE SEQUENCE [LARGE SCALE GENOMIC DNA]</scope>
    <source>
        <strain evidence="19">KHC7</strain>
    </source>
</reference>
<dbReference type="PANTHER" id="PTHR43661">
    <property type="entry name" value="D-XYLONATE DEHYDRATASE"/>
    <property type="match status" value="1"/>
</dbReference>
<evidence type="ECO:0000256" key="1">
    <source>
        <dbReference type="ARBA" id="ARBA00001946"/>
    </source>
</evidence>
<evidence type="ECO:0000256" key="14">
    <source>
        <dbReference type="ARBA" id="ARBA00029490"/>
    </source>
</evidence>
<comment type="pathway">
    <text evidence="13 15">Amino-acid biosynthesis; L-isoleucine biosynthesis; L-isoleucine from 2-oxobutanoate: step 3/4.</text>
</comment>
<comment type="subunit">
    <text evidence="15">Homodimer.</text>
</comment>
<evidence type="ECO:0000256" key="3">
    <source>
        <dbReference type="ARBA" id="ARBA00022605"/>
    </source>
</evidence>
<evidence type="ECO:0000256" key="13">
    <source>
        <dbReference type="ARBA" id="ARBA00029437"/>
    </source>
</evidence>
<keyword evidence="4 15" id="KW-0001">2Fe-2S</keyword>
<feature type="active site" description="Proton acceptor" evidence="15">
    <location>
        <position position="475"/>
    </location>
</feature>